<feature type="compositionally biased region" description="Polar residues" evidence="2">
    <location>
        <begin position="78"/>
        <end position="88"/>
    </location>
</feature>
<gene>
    <name evidence="3" type="ORF">EJ05DRAFT_127871</name>
</gene>
<evidence type="ECO:0000313" key="3">
    <source>
        <dbReference type="EMBL" id="KAF2755258.1"/>
    </source>
</evidence>
<proteinExistence type="predicted"/>
<evidence type="ECO:0000256" key="1">
    <source>
        <dbReference type="SAM" id="Coils"/>
    </source>
</evidence>
<feature type="compositionally biased region" description="Low complexity" evidence="2">
    <location>
        <begin position="52"/>
        <end position="77"/>
    </location>
</feature>
<reference evidence="3" key="1">
    <citation type="journal article" date="2020" name="Stud. Mycol.">
        <title>101 Dothideomycetes genomes: a test case for predicting lifestyles and emergence of pathogens.</title>
        <authorList>
            <person name="Haridas S."/>
            <person name="Albert R."/>
            <person name="Binder M."/>
            <person name="Bloem J."/>
            <person name="Labutti K."/>
            <person name="Salamov A."/>
            <person name="Andreopoulos B."/>
            <person name="Baker S."/>
            <person name="Barry K."/>
            <person name="Bills G."/>
            <person name="Bluhm B."/>
            <person name="Cannon C."/>
            <person name="Castanera R."/>
            <person name="Culley D."/>
            <person name="Daum C."/>
            <person name="Ezra D."/>
            <person name="Gonzalez J."/>
            <person name="Henrissat B."/>
            <person name="Kuo A."/>
            <person name="Liang C."/>
            <person name="Lipzen A."/>
            <person name="Lutzoni F."/>
            <person name="Magnuson J."/>
            <person name="Mondo S."/>
            <person name="Nolan M."/>
            <person name="Ohm R."/>
            <person name="Pangilinan J."/>
            <person name="Park H.-J."/>
            <person name="Ramirez L."/>
            <person name="Alfaro M."/>
            <person name="Sun H."/>
            <person name="Tritt A."/>
            <person name="Yoshinaga Y."/>
            <person name="Zwiers L.-H."/>
            <person name="Turgeon B."/>
            <person name="Goodwin S."/>
            <person name="Spatafora J."/>
            <person name="Crous P."/>
            <person name="Grigoriev I."/>
        </authorList>
    </citation>
    <scope>NUCLEOTIDE SEQUENCE</scope>
    <source>
        <strain evidence="3">CBS 121739</strain>
    </source>
</reference>
<dbReference type="RefSeq" id="XP_033597709.1">
    <property type="nucleotide sequence ID" value="XM_033739128.1"/>
</dbReference>
<feature type="region of interest" description="Disordered" evidence="2">
    <location>
        <begin position="766"/>
        <end position="791"/>
    </location>
</feature>
<keyword evidence="4" id="KW-1185">Reference proteome</keyword>
<organism evidence="3 4">
    <name type="scientific">Pseudovirgaria hyperparasitica</name>
    <dbReference type="NCBI Taxonomy" id="470096"/>
    <lineage>
        <taxon>Eukaryota</taxon>
        <taxon>Fungi</taxon>
        <taxon>Dikarya</taxon>
        <taxon>Ascomycota</taxon>
        <taxon>Pezizomycotina</taxon>
        <taxon>Dothideomycetes</taxon>
        <taxon>Dothideomycetes incertae sedis</taxon>
        <taxon>Acrospermales</taxon>
        <taxon>Acrospermaceae</taxon>
        <taxon>Pseudovirgaria</taxon>
    </lineage>
</organism>
<name>A0A6A6VX62_9PEZI</name>
<feature type="coiled-coil region" evidence="1">
    <location>
        <begin position="247"/>
        <end position="323"/>
    </location>
</feature>
<feature type="coiled-coil region" evidence="1">
    <location>
        <begin position="392"/>
        <end position="458"/>
    </location>
</feature>
<protein>
    <submittedName>
        <fullName evidence="3">Uncharacterized protein</fullName>
    </submittedName>
</protein>
<accession>A0A6A6VX62</accession>
<keyword evidence="1" id="KW-0175">Coiled coil</keyword>
<evidence type="ECO:0000256" key="2">
    <source>
        <dbReference type="SAM" id="MobiDB-lite"/>
    </source>
</evidence>
<dbReference type="GeneID" id="54480182"/>
<dbReference type="Proteomes" id="UP000799437">
    <property type="component" value="Unassembled WGS sequence"/>
</dbReference>
<evidence type="ECO:0000313" key="4">
    <source>
        <dbReference type="Proteomes" id="UP000799437"/>
    </source>
</evidence>
<sequence length="791" mass="89787">MSGQGSAKRRIRSPPHSDHPNKMPRTVNTQGIGSPYRPEIASNRPTQRLGDAQQEAQEGPEPQARAAQPQTQREAAASPQNFQSKVTSPPQPVLASYDLPAPRNNQKGPVVATAKLTDDLAFLQVFQAATKASIEYDDALEEHKRAKVELQTSRERHKSYPQLLMTKEETEKKAYRKLGSKKKTLDHWEKKMQEHPTLEQFLRPSNRAAEVSRTKSIDLLDTKALHQEILADVRRDFDQHELKAADLKCLNDKVTQLDKKYDELMKQNAESKDANRELFEQHVAAIRALDEMKDEREKDAASLMKARSEIKALKEDFASLNVSSKNILTRMEESEASSQKMLTKVEEVSHQKFQECERSMTKTVEAFDQTLSENGKTVRRLDDTVKGATKEIFETSKRMSDIERRIKKLDEQTRSIVSEELKVSSEARKKMLNELLDLKKETNQIKKQTNDAEKHVKEHHEEIRNDFQKLKGLVTSQGAKISHVEAKLGSELEGNTATLESKIKDVLTDLHYDKLLAGSSNEEAGRMPVNPDELVNKTIDVVSGAMDTIFAENSRDMRSALEEYFKIIDTLQADTVSIQERLGSCQGDINAISETLKTTQDEQISARRTATKLNDLGEKIDLVKNEVDRMKESRQMLDQPGVDTQVVEQKIREFAASLPIVKMEENKKILNDVTAYFEQVRNHEYRLNHIDSSSLHNVIISTINNKFAEKIKMDRLYQQRVDKFLQQLDARIRELQTAVTILQGQGLPTENVGNGRHPRMQILNLSPFQPPQTGLSMNQTGPNQTSNPPSM</sequence>
<dbReference type="EMBL" id="ML996578">
    <property type="protein sequence ID" value="KAF2755258.1"/>
    <property type="molecule type" value="Genomic_DNA"/>
</dbReference>
<dbReference type="AlphaFoldDB" id="A0A6A6VX62"/>
<feature type="region of interest" description="Disordered" evidence="2">
    <location>
        <begin position="1"/>
        <end position="107"/>
    </location>
</feature>